<dbReference type="GO" id="GO:0016740">
    <property type="term" value="F:transferase activity"/>
    <property type="evidence" value="ECO:0007669"/>
    <property type="project" value="UniProtKB-KW"/>
</dbReference>
<feature type="compositionally biased region" description="Polar residues" evidence="1">
    <location>
        <begin position="1"/>
        <end position="13"/>
    </location>
</feature>
<evidence type="ECO:0000256" key="1">
    <source>
        <dbReference type="SAM" id="MobiDB-lite"/>
    </source>
</evidence>
<dbReference type="Gene3D" id="3.40.50.2000">
    <property type="entry name" value="Glycogen Phosphorylase B"/>
    <property type="match status" value="2"/>
</dbReference>
<organism evidence="2 3">
    <name type="scientific">Adonisia turfae CCMR0081</name>
    <dbReference type="NCBI Taxonomy" id="2292702"/>
    <lineage>
        <taxon>Bacteria</taxon>
        <taxon>Bacillati</taxon>
        <taxon>Cyanobacteriota</taxon>
        <taxon>Adonisia</taxon>
        <taxon>Adonisia turfae</taxon>
    </lineage>
</organism>
<dbReference type="PANTHER" id="PTHR12526">
    <property type="entry name" value="GLYCOSYLTRANSFERASE"/>
    <property type="match status" value="1"/>
</dbReference>
<dbReference type="RefSeq" id="WP_163700813.1">
    <property type="nucleotide sequence ID" value="NZ_QXHD01000004.1"/>
</dbReference>
<dbReference type="Proteomes" id="UP000481033">
    <property type="component" value="Unassembled WGS sequence"/>
</dbReference>
<accession>A0A6M0RQA8</accession>
<sequence length="467" mass="52630">MSSKSRTVLSISQKVPPETNPTAIRSSKTLKYLPKDWQIHVLSGNKEATLDQAHIHFARSWYPGKLLRFIRGIKFGKLLDWLVWPDEDIFWLLPAVFKGINVIKTYDIDLIIVFLKPYSAGLIGILLKWLTGKPLVINVCEPSTCDDLYAVFPTKLHYYLNRWLEDIYVRQSDAIVYVSQLSLEQVCSRQTKEQHSKFHLIRGGADPQDFQGIIGSNAVSNDFKIVFTGGMTGWEEFLNFPNQSVIKKLRHAWMNWGRYFNVNVNPASSSPIFIGRAIKQVVAQNPDWAGKIKLKIYGNKFESASAVLKDQDLSDVVTVTGPVPYSDALQKLQSANLLFMPLPDRLDGTPGDRISLKTYEYLMTDRPILAAVPPGENRNYLSDKPGVHLVNPFDVKAMAQVLEQLMAKHMVGETLVVDRVETQRKISYSRRGDELATLILDVLHKADDGKSLTGPLVMGTTNISGQR</sequence>
<dbReference type="Pfam" id="PF13692">
    <property type="entry name" value="Glyco_trans_1_4"/>
    <property type="match status" value="1"/>
</dbReference>
<feature type="region of interest" description="Disordered" evidence="1">
    <location>
        <begin position="1"/>
        <end position="21"/>
    </location>
</feature>
<proteinExistence type="predicted"/>
<keyword evidence="3" id="KW-1185">Reference proteome</keyword>
<comment type="caution">
    <text evidence="2">The sequence shown here is derived from an EMBL/GenBank/DDBJ whole genome shotgun (WGS) entry which is preliminary data.</text>
</comment>
<evidence type="ECO:0000313" key="3">
    <source>
        <dbReference type="Proteomes" id="UP000481033"/>
    </source>
</evidence>
<protein>
    <submittedName>
        <fullName evidence="2">Glycosyltransferase</fullName>
    </submittedName>
</protein>
<gene>
    <name evidence="2" type="ORF">DXZ20_22425</name>
</gene>
<dbReference type="PANTHER" id="PTHR12526:SF630">
    <property type="entry name" value="GLYCOSYLTRANSFERASE"/>
    <property type="match status" value="1"/>
</dbReference>
<dbReference type="AlphaFoldDB" id="A0A6M0RQA8"/>
<evidence type="ECO:0000313" key="2">
    <source>
        <dbReference type="EMBL" id="NEZ58349.1"/>
    </source>
</evidence>
<dbReference type="SUPFAM" id="SSF53756">
    <property type="entry name" value="UDP-Glycosyltransferase/glycogen phosphorylase"/>
    <property type="match status" value="1"/>
</dbReference>
<keyword evidence="2" id="KW-0808">Transferase</keyword>
<reference evidence="2 3" key="1">
    <citation type="journal article" date="2020" name="Microb. Ecol.">
        <title>Ecogenomics of the Marine Benthic Filamentous Cyanobacterium Adonisia.</title>
        <authorList>
            <person name="Walter J.M."/>
            <person name="Coutinho F.H."/>
            <person name="Leomil L."/>
            <person name="Hargreaves P.I."/>
            <person name="Campeao M.E."/>
            <person name="Vieira V.V."/>
            <person name="Silva B.S."/>
            <person name="Fistarol G.O."/>
            <person name="Salomon P.S."/>
            <person name="Sawabe T."/>
            <person name="Mino S."/>
            <person name="Hosokawa M."/>
            <person name="Miyashita H."/>
            <person name="Maruyama F."/>
            <person name="van Verk M.C."/>
            <person name="Dutilh B.E."/>
            <person name="Thompson C.C."/>
            <person name="Thompson F.L."/>
        </authorList>
    </citation>
    <scope>NUCLEOTIDE SEQUENCE [LARGE SCALE GENOMIC DNA]</scope>
    <source>
        <strain evidence="2 3">CCMR0081</strain>
    </source>
</reference>
<dbReference type="EMBL" id="QXHD01000004">
    <property type="protein sequence ID" value="NEZ58349.1"/>
    <property type="molecule type" value="Genomic_DNA"/>
</dbReference>
<name>A0A6M0RQA8_9CYAN</name>